<reference evidence="1 2" key="1">
    <citation type="submission" date="2007-03" db="EMBL/GenBank/DDBJ databases">
        <authorList>
            <person name="Stal L."/>
            <person name="Ferriera S."/>
            <person name="Johnson J."/>
            <person name="Kravitz S."/>
            <person name="Beeson K."/>
            <person name="Sutton G."/>
            <person name="Rogers Y.-H."/>
            <person name="Friedman R."/>
            <person name="Frazier M."/>
            <person name="Venter J.C."/>
        </authorList>
    </citation>
    <scope>NUCLEOTIDE SEQUENCE [LARGE SCALE GENOMIC DNA]</scope>
    <source>
        <strain evidence="1 2">CCY0110</strain>
    </source>
</reference>
<evidence type="ECO:0000313" key="1">
    <source>
        <dbReference type="EMBL" id="EAZ93403.1"/>
    </source>
</evidence>
<keyword evidence="2" id="KW-1185">Reference proteome</keyword>
<sequence length="37" mass="4543">MLSFPRSNLYFSVDCFIDCFWVLLVRLKTNYLYYPSQ</sequence>
<proteinExistence type="predicted"/>
<dbReference type="Proteomes" id="UP000003781">
    <property type="component" value="Unassembled WGS sequence"/>
</dbReference>
<organism evidence="1 2">
    <name type="scientific">Crocosphaera chwakensis CCY0110</name>
    <dbReference type="NCBI Taxonomy" id="391612"/>
    <lineage>
        <taxon>Bacteria</taxon>
        <taxon>Bacillati</taxon>
        <taxon>Cyanobacteriota</taxon>
        <taxon>Cyanophyceae</taxon>
        <taxon>Oscillatoriophycideae</taxon>
        <taxon>Chroococcales</taxon>
        <taxon>Aphanothecaceae</taxon>
        <taxon>Crocosphaera</taxon>
        <taxon>Crocosphaera chwakensis</taxon>
    </lineage>
</organism>
<comment type="caution">
    <text evidence="1">The sequence shown here is derived from an EMBL/GenBank/DDBJ whole genome shotgun (WGS) entry which is preliminary data.</text>
</comment>
<name>A3IHX1_9CHRO</name>
<protein>
    <submittedName>
        <fullName evidence="1">Uncharacterized protein</fullName>
    </submittedName>
</protein>
<evidence type="ECO:0000313" key="2">
    <source>
        <dbReference type="Proteomes" id="UP000003781"/>
    </source>
</evidence>
<dbReference type="AlphaFoldDB" id="A3IHX1"/>
<accession>A3IHX1</accession>
<gene>
    <name evidence="1" type="ORF">CY0110_16447</name>
</gene>
<dbReference type="EMBL" id="AAXW01000002">
    <property type="protein sequence ID" value="EAZ93403.1"/>
    <property type="molecule type" value="Genomic_DNA"/>
</dbReference>